<evidence type="ECO:0000256" key="1">
    <source>
        <dbReference type="ARBA" id="ARBA00012513"/>
    </source>
</evidence>
<evidence type="ECO:0000256" key="2">
    <source>
        <dbReference type="ARBA" id="ARBA00022527"/>
    </source>
</evidence>
<dbReference type="InterPro" id="IPR050236">
    <property type="entry name" value="Ser_Thr_kinase_AGC"/>
</dbReference>
<dbReference type="CDD" id="cd00180">
    <property type="entry name" value="PKc"/>
    <property type="match status" value="1"/>
</dbReference>
<reference evidence="11" key="1">
    <citation type="submission" date="2013-11" db="EMBL/GenBank/DDBJ databases">
        <title>Genome sequence of the fusiform rust pathogen reveals effectors for host alternation and coevolution with pine.</title>
        <authorList>
            <consortium name="DOE Joint Genome Institute"/>
            <person name="Smith K."/>
            <person name="Pendleton A."/>
            <person name="Kubisiak T."/>
            <person name="Anderson C."/>
            <person name="Salamov A."/>
            <person name="Aerts A."/>
            <person name="Riley R."/>
            <person name="Clum A."/>
            <person name="Lindquist E."/>
            <person name="Ence D."/>
            <person name="Campbell M."/>
            <person name="Kronenberg Z."/>
            <person name="Feau N."/>
            <person name="Dhillon B."/>
            <person name="Hamelin R."/>
            <person name="Burleigh J."/>
            <person name="Smith J."/>
            <person name="Yandell M."/>
            <person name="Nelson C."/>
            <person name="Grigoriev I."/>
            <person name="Davis J."/>
        </authorList>
    </citation>
    <scope>NUCLEOTIDE SEQUENCE</scope>
    <source>
        <strain evidence="11">G11</strain>
    </source>
</reference>
<dbReference type="OrthoDB" id="4062651at2759"/>
<evidence type="ECO:0000256" key="4">
    <source>
        <dbReference type="ARBA" id="ARBA00022741"/>
    </source>
</evidence>
<comment type="catalytic activity">
    <reaction evidence="7">
        <text>L-threonyl-[protein] + ATP = O-phospho-L-threonyl-[protein] + ADP + H(+)</text>
        <dbReference type="Rhea" id="RHEA:46608"/>
        <dbReference type="Rhea" id="RHEA-COMP:11060"/>
        <dbReference type="Rhea" id="RHEA-COMP:11605"/>
        <dbReference type="ChEBI" id="CHEBI:15378"/>
        <dbReference type="ChEBI" id="CHEBI:30013"/>
        <dbReference type="ChEBI" id="CHEBI:30616"/>
        <dbReference type="ChEBI" id="CHEBI:61977"/>
        <dbReference type="ChEBI" id="CHEBI:456216"/>
        <dbReference type="EC" id="2.7.11.1"/>
    </reaction>
</comment>
<dbReference type="SUPFAM" id="SSF56112">
    <property type="entry name" value="Protein kinase-like (PK-like)"/>
    <property type="match status" value="1"/>
</dbReference>
<accession>A0A9P6NWV6</accession>
<dbReference type="EMBL" id="MU167216">
    <property type="protein sequence ID" value="KAG0150991.1"/>
    <property type="molecule type" value="Genomic_DNA"/>
</dbReference>
<dbReference type="PANTHER" id="PTHR24356:SF1">
    <property type="entry name" value="SERINE_THREONINE-PROTEIN KINASE GREATWALL"/>
    <property type="match status" value="1"/>
</dbReference>
<evidence type="ECO:0000256" key="7">
    <source>
        <dbReference type="ARBA" id="ARBA00047899"/>
    </source>
</evidence>
<protein>
    <recommendedName>
        <fullName evidence="1">non-specific serine/threonine protein kinase</fullName>
        <ecNumber evidence="1">2.7.11.1</ecNumber>
    </recommendedName>
</protein>
<keyword evidence="2" id="KW-0723">Serine/threonine-protein kinase</keyword>
<keyword evidence="4 9" id="KW-0547">Nucleotide-binding</keyword>
<dbReference type="Pfam" id="PF00069">
    <property type="entry name" value="Pkinase"/>
    <property type="match status" value="1"/>
</dbReference>
<keyword evidence="12" id="KW-1185">Reference proteome</keyword>
<evidence type="ECO:0000256" key="6">
    <source>
        <dbReference type="ARBA" id="ARBA00022840"/>
    </source>
</evidence>
<evidence type="ECO:0000256" key="5">
    <source>
        <dbReference type="ARBA" id="ARBA00022777"/>
    </source>
</evidence>
<dbReference type="InterPro" id="IPR017441">
    <property type="entry name" value="Protein_kinase_ATP_BS"/>
</dbReference>
<dbReference type="PANTHER" id="PTHR24356">
    <property type="entry name" value="SERINE/THREONINE-PROTEIN KINASE"/>
    <property type="match status" value="1"/>
</dbReference>
<keyword evidence="3" id="KW-0808">Transferase</keyword>
<name>A0A9P6NWV6_9BASI</name>
<comment type="catalytic activity">
    <reaction evidence="8">
        <text>L-seryl-[protein] + ATP = O-phospho-L-seryl-[protein] + ADP + H(+)</text>
        <dbReference type="Rhea" id="RHEA:17989"/>
        <dbReference type="Rhea" id="RHEA-COMP:9863"/>
        <dbReference type="Rhea" id="RHEA-COMP:11604"/>
        <dbReference type="ChEBI" id="CHEBI:15378"/>
        <dbReference type="ChEBI" id="CHEBI:29999"/>
        <dbReference type="ChEBI" id="CHEBI:30616"/>
        <dbReference type="ChEBI" id="CHEBI:83421"/>
        <dbReference type="ChEBI" id="CHEBI:456216"/>
        <dbReference type="EC" id="2.7.11.1"/>
    </reaction>
</comment>
<evidence type="ECO:0000256" key="9">
    <source>
        <dbReference type="PROSITE-ProRule" id="PRU10141"/>
    </source>
</evidence>
<dbReference type="PROSITE" id="PS50011">
    <property type="entry name" value="PROTEIN_KINASE_DOM"/>
    <property type="match status" value="1"/>
</dbReference>
<dbReference type="GO" id="GO:0005524">
    <property type="term" value="F:ATP binding"/>
    <property type="evidence" value="ECO:0007669"/>
    <property type="project" value="UniProtKB-UniRule"/>
</dbReference>
<dbReference type="AlphaFoldDB" id="A0A9P6NWV6"/>
<evidence type="ECO:0000313" key="11">
    <source>
        <dbReference type="EMBL" id="KAG0150991.1"/>
    </source>
</evidence>
<dbReference type="Proteomes" id="UP000886653">
    <property type="component" value="Unassembled WGS sequence"/>
</dbReference>
<sequence>MPVSCSQELKQATPSLDGYIFQKKIGQGFFGSVWLAYDIKAKVNCAIKVLESSSMMMNEIDNEISAYKAGKDCIFVVDFIGSSYAGGRSFIVMELVKGRTLADCNMAKKGINWTCSDARIVVSEIAIALDYMHTRGISHSDLHSGNILLDDHGHVKLIDFGSASFHDRTLNEEDVLEFEQDWEDLSHILYEMVTGKKFEVRWNNDDDNKGPFFSESLDIDYRCQHFITWTSGFDETWPAPTLETIKYHPFFEDFSWKDIENRSSMGPFLPPQLP</sequence>
<dbReference type="InterPro" id="IPR000719">
    <property type="entry name" value="Prot_kinase_dom"/>
</dbReference>
<evidence type="ECO:0000313" key="12">
    <source>
        <dbReference type="Proteomes" id="UP000886653"/>
    </source>
</evidence>
<dbReference type="Gene3D" id="1.10.510.10">
    <property type="entry name" value="Transferase(Phosphotransferase) domain 1"/>
    <property type="match status" value="1"/>
</dbReference>
<feature type="binding site" evidence="9">
    <location>
        <position position="48"/>
    </location>
    <ligand>
        <name>ATP</name>
        <dbReference type="ChEBI" id="CHEBI:30616"/>
    </ligand>
</feature>
<dbReference type="EC" id="2.7.11.1" evidence="1"/>
<comment type="caution">
    <text evidence="11">The sequence shown here is derived from an EMBL/GenBank/DDBJ whole genome shotgun (WGS) entry which is preliminary data.</text>
</comment>
<proteinExistence type="predicted"/>
<evidence type="ECO:0000256" key="8">
    <source>
        <dbReference type="ARBA" id="ARBA00048679"/>
    </source>
</evidence>
<dbReference type="PROSITE" id="PS00107">
    <property type="entry name" value="PROTEIN_KINASE_ATP"/>
    <property type="match status" value="1"/>
</dbReference>
<evidence type="ECO:0000256" key="3">
    <source>
        <dbReference type="ARBA" id="ARBA00022679"/>
    </source>
</evidence>
<gene>
    <name evidence="11" type="ORF">CROQUDRAFT_651867</name>
</gene>
<dbReference type="GO" id="GO:0035556">
    <property type="term" value="P:intracellular signal transduction"/>
    <property type="evidence" value="ECO:0007669"/>
    <property type="project" value="TreeGrafter"/>
</dbReference>
<keyword evidence="5" id="KW-0418">Kinase</keyword>
<keyword evidence="6 9" id="KW-0067">ATP-binding</keyword>
<dbReference type="GO" id="GO:0004674">
    <property type="term" value="F:protein serine/threonine kinase activity"/>
    <property type="evidence" value="ECO:0007669"/>
    <property type="project" value="UniProtKB-KW"/>
</dbReference>
<evidence type="ECO:0000259" key="10">
    <source>
        <dbReference type="PROSITE" id="PS50011"/>
    </source>
</evidence>
<organism evidence="11 12">
    <name type="scientific">Cronartium quercuum f. sp. fusiforme G11</name>
    <dbReference type="NCBI Taxonomy" id="708437"/>
    <lineage>
        <taxon>Eukaryota</taxon>
        <taxon>Fungi</taxon>
        <taxon>Dikarya</taxon>
        <taxon>Basidiomycota</taxon>
        <taxon>Pucciniomycotina</taxon>
        <taxon>Pucciniomycetes</taxon>
        <taxon>Pucciniales</taxon>
        <taxon>Coleosporiaceae</taxon>
        <taxon>Cronartium</taxon>
    </lineage>
</organism>
<feature type="domain" description="Protein kinase" evidence="10">
    <location>
        <begin position="19"/>
        <end position="274"/>
    </location>
</feature>
<dbReference type="InterPro" id="IPR011009">
    <property type="entry name" value="Kinase-like_dom_sf"/>
</dbReference>